<accession>Q1IY48</accession>
<dbReference type="GO" id="GO:0031419">
    <property type="term" value="F:cobalamin binding"/>
    <property type="evidence" value="ECO:0007669"/>
    <property type="project" value="UniProtKB-KW"/>
</dbReference>
<dbReference type="GO" id="GO:0046872">
    <property type="term" value="F:metal ion binding"/>
    <property type="evidence" value="ECO:0007669"/>
    <property type="project" value="UniProtKB-KW"/>
</dbReference>
<dbReference type="SUPFAM" id="SSF52242">
    <property type="entry name" value="Cobalamin (vitamin B12)-binding domain"/>
    <property type="match status" value="1"/>
</dbReference>
<dbReference type="Gene3D" id="3.40.50.280">
    <property type="entry name" value="Cobalamin-binding domain"/>
    <property type="match status" value="1"/>
</dbReference>
<gene>
    <name evidence="7" type="ordered locus">Dgeo_1541</name>
</gene>
<dbReference type="Pfam" id="PF02310">
    <property type="entry name" value="B12-binding"/>
    <property type="match status" value="1"/>
</dbReference>
<dbReference type="GO" id="GO:0016853">
    <property type="term" value="F:isomerase activity"/>
    <property type="evidence" value="ECO:0007669"/>
    <property type="project" value="UniProtKB-KW"/>
</dbReference>
<dbReference type="STRING" id="319795.Dgeo_1541"/>
<organism evidence="7 8">
    <name type="scientific">Deinococcus geothermalis (strain DSM 11300 / CIP 105573 / AG-3a)</name>
    <dbReference type="NCBI Taxonomy" id="319795"/>
    <lineage>
        <taxon>Bacteria</taxon>
        <taxon>Thermotogati</taxon>
        <taxon>Deinococcota</taxon>
        <taxon>Deinococci</taxon>
        <taxon>Deinococcales</taxon>
        <taxon>Deinococcaceae</taxon>
        <taxon>Deinococcus</taxon>
    </lineage>
</organism>
<reference evidence="7" key="1">
    <citation type="submission" date="2006-04" db="EMBL/GenBank/DDBJ databases">
        <title>Complete sequence of chromosome of Deinococcus geothermalis DSM 11300.</title>
        <authorList>
            <consortium name="US DOE Joint Genome Institute"/>
            <person name="Copeland A."/>
            <person name="Lucas S."/>
            <person name="Lapidus A."/>
            <person name="Barry K."/>
            <person name="Detter J.C."/>
            <person name="Glavina del Rio T."/>
            <person name="Hammon N."/>
            <person name="Israni S."/>
            <person name="Dalin E."/>
            <person name="Tice H."/>
            <person name="Pitluck S."/>
            <person name="Brettin T."/>
            <person name="Bruce D."/>
            <person name="Han C."/>
            <person name="Tapia R."/>
            <person name="Saunders E."/>
            <person name="Gilna P."/>
            <person name="Schmutz J."/>
            <person name="Larimer F."/>
            <person name="Land M."/>
            <person name="Hauser L."/>
            <person name="Kyrpides N."/>
            <person name="Kim E."/>
            <person name="Daly M.J."/>
            <person name="Fredrickson J.K."/>
            <person name="Makarova K.S."/>
            <person name="Gaidamakova E.K."/>
            <person name="Zhai M."/>
            <person name="Richardson P."/>
        </authorList>
    </citation>
    <scope>NUCLEOTIDE SEQUENCE</scope>
    <source>
        <strain evidence="7">DSM 11300</strain>
    </source>
</reference>
<comment type="cofactor">
    <cofactor evidence="1">
        <name>adenosylcob(III)alamin</name>
        <dbReference type="ChEBI" id="CHEBI:18408"/>
    </cofactor>
</comment>
<keyword evidence="4" id="KW-0413">Isomerase</keyword>
<dbReference type="InterPro" id="IPR006158">
    <property type="entry name" value="Cobalamin-bd"/>
</dbReference>
<protein>
    <submittedName>
        <fullName evidence="7">Methylmalonyl-CoA mutase, alpha subunit</fullName>
    </submittedName>
</protein>
<evidence type="ECO:0000313" key="8">
    <source>
        <dbReference type="Proteomes" id="UP000002431"/>
    </source>
</evidence>
<keyword evidence="3" id="KW-0479">Metal-binding</keyword>
<dbReference type="InterPro" id="IPR006159">
    <property type="entry name" value="Acid_CoA_mut_C"/>
</dbReference>
<keyword evidence="5" id="KW-0170">Cobalt</keyword>
<evidence type="ECO:0000256" key="3">
    <source>
        <dbReference type="ARBA" id="ARBA00022723"/>
    </source>
</evidence>
<dbReference type="PANTHER" id="PTHR48101">
    <property type="entry name" value="METHYLMALONYL-COA MUTASE, MITOCHONDRIAL-RELATED"/>
    <property type="match status" value="1"/>
</dbReference>
<keyword evidence="8" id="KW-1185">Reference proteome</keyword>
<dbReference type="Proteomes" id="UP000002431">
    <property type="component" value="Chromosome"/>
</dbReference>
<proteinExistence type="predicted"/>
<dbReference type="NCBIfam" id="TIGR00640">
    <property type="entry name" value="acid_CoA_mut_C"/>
    <property type="match status" value="1"/>
</dbReference>
<name>Q1IY48_DEIGD</name>
<dbReference type="AlphaFoldDB" id="Q1IY48"/>
<dbReference type="KEGG" id="dge:Dgeo_1541"/>
<feature type="domain" description="B12-binding" evidence="6">
    <location>
        <begin position="17"/>
        <end position="148"/>
    </location>
</feature>
<dbReference type="InterPro" id="IPR036724">
    <property type="entry name" value="Cobalamin-bd_sf"/>
</dbReference>
<evidence type="ECO:0000256" key="1">
    <source>
        <dbReference type="ARBA" id="ARBA00001922"/>
    </source>
</evidence>
<keyword evidence="2" id="KW-0846">Cobalamin</keyword>
<dbReference type="eggNOG" id="COG2185">
    <property type="taxonomic scope" value="Bacteria"/>
</dbReference>
<dbReference type="PROSITE" id="PS51332">
    <property type="entry name" value="B12_BINDING"/>
    <property type="match status" value="1"/>
</dbReference>
<sequence>MRSKSSFEEETDMEDRRIRVLIAKPGMDGHDRGAKVVARALRDAGMEVIYTGLRQTAEMIVNAALQEDVDAIGLSVLSGAHMHYFREVMALLRERGAEDIIVFGGGIIPDQDLPKLEALGVGRVFTPGASTEEAAEYLKAAVAQRWAAQSG</sequence>
<dbReference type="CDD" id="cd02071">
    <property type="entry name" value="MM_CoA_mut_B12_BD"/>
    <property type="match status" value="1"/>
</dbReference>
<dbReference type="PANTHER" id="PTHR48101:SF3">
    <property type="entry name" value="COENZYME B12-DEPENDENT MUTASE"/>
    <property type="match status" value="1"/>
</dbReference>
<dbReference type="HOGENOM" id="CLU_128233_0_0_0"/>
<evidence type="ECO:0000256" key="4">
    <source>
        <dbReference type="ARBA" id="ARBA00023235"/>
    </source>
</evidence>
<evidence type="ECO:0000313" key="7">
    <source>
        <dbReference type="EMBL" id="ABF45836.1"/>
    </source>
</evidence>
<evidence type="ECO:0000256" key="2">
    <source>
        <dbReference type="ARBA" id="ARBA00022628"/>
    </source>
</evidence>
<evidence type="ECO:0000256" key="5">
    <source>
        <dbReference type="ARBA" id="ARBA00023285"/>
    </source>
</evidence>
<evidence type="ECO:0000259" key="6">
    <source>
        <dbReference type="PROSITE" id="PS51332"/>
    </source>
</evidence>
<dbReference type="EMBL" id="CP000359">
    <property type="protein sequence ID" value="ABF45836.1"/>
    <property type="molecule type" value="Genomic_DNA"/>
</dbReference>